<evidence type="ECO:0000313" key="2">
    <source>
        <dbReference type="Proteomes" id="UP000245086"/>
    </source>
</evidence>
<sequence>MTYRNLNVPDKFTIRLPQAQAEDLRKLAIQNGFTSATSYIKHLITDNLQRNHHASLQDELFAITTELGVIKASLAAIENDRLPTLDNVIEGNMRRLANGIEDVLQTVTRTPKHLAETRAQFVQHRADVDAEFLTMLNMLETVLTLLRPVYSTSSLTYDRLPAGEKVPADKEYEMISHDAISASTRARSDAKGRINAHNFNVTTGADQ</sequence>
<dbReference type="RefSeq" id="WP_133245817.1">
    <property type="nucleotide sequence ID" value="NZ_BFBR01000010.1"/>
</dbReference>
<dbReference type="Proteomes" id="UP000245086">
    <property type="component" value="Unassembled WGS sequence"/>
</dbReference>
<name>A0A2P2EDC0_9PROT</name>
<reference evidence="1 2" key="1">
    <citation type="journal article" date="2018" name="Genome Announc.">
        <title>Draft Genome Sequence of "Candidatus Phycosocius bacilliformis," an Alphaproteobacterial Ectosymbiont of the Hydrocarbon-Producing Green Alga Botryococcus braunii.</title>
        <authorList>
            <person name="Tanabe Y."/>
            <person name="Yamaguchi H."/>
            <person name="Watanabe M.M."/>
        </authorList>
    </citation>
    <scope>NUCLEOTIDE SEQUENCE [LARGE SCALE GENOMIC DNA]</scope>
    <source>
        <strain evidence="1 2">BOTRYCO-2</strain>
    </source>
</reference>
<dbReference type="AlphaFoldDB" id="A0A2P2EDC0"/>
<organism evidence="1 2">
    <name type="scientific">Candidatus Phycosocius bacilliformis</name>
    <dbReference type="NCBI Taxonomy" id="1445552"/>
    <lineage>
        <taxon>Bacteria</taxon>
        <taxon>Pseudomonadati</taxon>
        <taxon>Pseudomonadota</taxon>
        <taxon>Alphaproteobacteria</taxon>
        <taxon>Caulobacterales</taxon>
        <taxon>Caulobacterales incertae sedis</taxon>
        <taxon>Candidatus Phycosocius</taxon>
    </lineage>
</organism>
<keyword evidence="2" id="KW-1185">Reference proteome</keyword>
<accession>A0A2P2EDC0</accession>
<evidence type="ECO:0000313" key="1">
    <source>
        <dbReference type="EMBL" id="GBF59058.1"/>
    </source>
</evidence>
<comment type="caution">
    <text evidence="1">The sequence shown here is derived from an EMBL/GenBank/DDBJ whole genome shotgun (WGS) entry which is preliminary data.</text>
</comment>
<proteinExistence type="predicted"/>
<gene>
    <name evidence="1" type="ORF">PbB2_02750</name>
</gene>
<protein>
    <submittedName>
        <fullName evidence="1">Uncharacterized protein</fullName>
    </submittedName>
</protein>
<dbReference type="EMBL" id="BFBR01000010">
    <property type="protein sequence ID" value="GBF59058.1"/>
    <property type="molecule type" value="Genomic_DNA"/>
</dbReference>